<protein>
    <submittedName>
        <fullName evidence="1">WG repeat-containing protein</fullName>
    </submittedName>
</protein>
<accession>A0ABT6Y4W0</accession>
<reference evidence="1 2" key="1">
    <citation type="submission" date="2023-05" db="EMBL/GenBank/DDBJ databases">
        <title>Novel species of genus Flectobacillus isolated from stream in China.</title>
        <authorList>
            <person name="Lu H."/>
        </authorList>
    </citation>
    <scope>NUCLEOTIDE SEQUENCE [LARGE SCALE GENOMIC DNA]</scope>
    <source>
        <strain evidence="1 2">KCTC 42575</strain>
    </source>
</reference>
<comment type="caution">
    <text evidence="1">The sequence shown here is derived from an EMBL/GenBank/DDBJ whole genome shotgun (WGS) entry which is preliminary data.</text>
</comment>
<sequence length="401" mass="47350">MLNLGVKVVKFIIVFNFVMLSHGLALGQKNDVWIRYHDKAKNLYGYKDLKGKIKIPAKFEKYFTQADSFYNIISVKEETLHDYKTYYLLKNGKKVGLDSLYILDYAVDCESEGKIRFQNKKNDRIGFLDKNGKAVIPAIYNYATPFYNGVSRALINAKRTCWDEKEDTLNCEHLAWKGGIKVLINDKNEILADSLHNLPDNINWYSLKTNQADLDTSIWFTIKGKNGNTYSFIDYQKEFRHWFDTEFLPALKSTNKESLKRLFFSDLQIESLKLGTSNPHQKNFNTFVRKIVTPERFQANAVKEIHIMNVDLMFMNSEKPIYKKYFDACGRHQKEKFPTFLITIDYYRKRKEPFILKSFPQVDANWKPSEFYINHELDYQERFEFLKTSDGYKLFEVYVKN</sequence>
<proteinExistence type="predicted"/>
<evidence type="ECO:0000313" key="2">
    <source>
        <dbReference type="Proteomes" id="UP001236507"/>
    </source>
</evidence>
<evidence type="ECO:0000313" key="1">
    <source>
        <dbReference type="EMBL" id="MDI9858163.1"/>
    </source>
</evidence>
<name>A0ABT6Y4W0_9BACT</name>
<keyword evidence="2" id="KW-1185">Reference proteome</keyword>
<dbReference type="Pfam" id="PF14903">
    <property type="entry name" value="WG_beta_rep"/>
    <property type="match status" value="2"/>
</dbReference>
<organism evidence="1 2">
    <name type="scientific">Flectobacillus roseus</name>
    <dbReference type="NCBI Taxonomy" id="502259"/>
    <lineage>
        <taxon>Bacteria</taxon>
        <taxon>Pseudomonadati</taxon>
        <taxon>Bacteroidota</taxon>
        <taxon>Cytophagia</taxon>
        <taxon>Cytophagales</taxon>
        <taxon>Flectobacillaceae</taxon>
        <taxon>Flectobacillus</taxon>
    </lineage>
</organism>
<dbReference type="EMBL" id="JASHIF010000002">
    <property type="protein sequence ID" value="MDI9858163.1"/>
    <property type="molecule type" value="Genomic_DNA"/>
</dbReference>
<dbReference type="Proteomes" id="UP001236507">
    <property type="component" value="Unassembled WGS sequence"/>
</dbReference>
<dbReference type="RefSeq" id="WP_283343415.1">
    <property type="nucleotide sequence ID" value="NZ_JASHIF010000002.1"/>
</dbReference>
<gene>
    <name evidence="1" type="ORF">QM524_02965</name>
</gene>
<dbReference type="InterPro" id="IPR032774">
    <property type="entry name" value="WG_beta_rep"/>
</dbReference>